<dbReference type="EMBL" id="KZ857503">
    <property type="protein sequence ID" value="RDX41730.1"/>
    <property type="molecule type" value="Genomic_DNA"/>
</dbReference>
<dbReference type="AlphaFoldDB" id="A0A371CN60"/>
<proteinExistence type="predicted"/>
<dbReference type="OrthoDB" id="2749271at2759"/>
<evidence type="ECO:0008006" key="3">
    <source>
        <dbReference type="Google" id="ProtNLM"/>
    </source>
</evidence>
<dbReference type="Proteomes" id="UP000256964">
    <property type="component" value="Unassembled WGS sequence"/>
</dbReference>
<dbReference type="Gene3D" id="3.80.10.10">
    <property type="entry name" value="Ribonuclease Inhibitor"/>
    <property type="match status" value="1"/>
</dbReference>
<dbReference type="STRING" id="139420.A0A371CN60"/>
<accession>A0A371CN60</accession>
<evidence type="ECO:0000313" key="2">
    <source>
        <dbReference type="Proteomes" id="UP000256964"/>
    </source>
</evidence>
<sequence>MAGNARLLLPFELLEHITSFLQDDTRALRSLSLSSRTLDTISKPLLFSTIEFRRLNTPDLHPLLRHVKELQVTWQVDMFQTSEMQLLDRLLLPGLSPATLPRLQSLMVRALGTRGTQFLSMQRKAFAPLTSLTTLTLRETYHQKLHDVQMLICALPHLKTFRFSTVSWGKDLDDEEMMLKPLPDGPHLETLYVSSTYPEKTFVLVEWLAQTPTGQSLRNLHIPFFAHNAPALVPFFGPTVQCLSVPVRRLHAFSLASYTFLASLVLFVHRYHRATGRWEELPVVLASLPSPGLLRTLTLQLELERVHSHDEISDAVLHVDALQKADQVLFPEDGTVETRFGNLCEVTVVVRTSFTMTKGKQDEFGGTVRRLMSGTTARGKLVVEFESA</sequence>
<keyword evidence="2" id="KW-1185">Reference proteome</keyword>
<organism evidence="1 2">
    <name type="scientific">Lentinus brumalis</name>
    <dbReference type="NCBI Taxonomy" id="2498619"/>
    <lineage>
        <taxon>Eukaryota</taxon>
        <taxon>Fungi</taxon>
        <taxon>Dikarya</taxon>
        <taxon>Basidiomycota</taxon>
        <taxon>Agaricomycotina</taxon>
        <taxon>Agaricomycetes</taxon>
        <taxon>Polyporales</taxon>
        <taxon>Polyporaceae</taxon>
        <taxon>Lentinus</taxon>
    </lineage>
</organism>
<dbReference type="InterPro" id="IPR032675">
    <property type="entry name" value="LRR_dom_sf"/>
</dbReference>
<evidence type="ECO:0000313" key="1">
    <source>
        <dbReference type="EMBL" id="RDX41730.1"/>
    </source>
</evidence>
<reference evidence="1 2" key="1">
    <citation type="journal article" date="2018" name="Biotechnol. Biofuels">
        <title>Integrative visual omics of the white-rot fungus Polyporus brumalis exposes the biotechnological potential of its oxidative enzymes for delignifying raw plant biomass.</title>
        <authorList>
            <person name="Miyauchi S."/>
            <person name="Rancon A."/>
            <person name="Drula E."/>
            <person name="Hage H."/>
            <person name="Chaduli D."/>
            <person name="Favel A."/>
            <person name="Grisel S."/>
            <person name="Henrissat B."/>
            <person name="Herpoel-Gimbert I."/>
            <person name="Ruiz-Duenas F.J."/>
            <person name="Chevret D."/>
            <person name="Hainaut M."/>
            <person name="Lin J."/>
            <person name="Wang M."/>
            <person name="Pangilinan J."/>
            <person name="Lipzen A."/>
            <person name="Lesage-Meessen L."/>
            <person name="Navarro D."/>
            <person name="Riley R."/>
            <person name="Grigoriev I.V."/>
            <person name="Zhou S."/>
            <person name="Raouche S."/>
            <person name="Rosso M.N."/>
        </authorList>
    </citation>
    <scope>NUCLEOTIDE SEQUENCE [LARGE SCALE GENOMIC DNA]</scope>
    <source>
        <strain evidence="1 2">BRFM 1820</strain>
    </source>
</reference>
<name>A0A371CN60_9APHY</name>
<gene>
    <name evidence="1" type="ORF">OH76DRAFT_182249</name>
</gene>
<protein>
    <recommendedName>
        <fullName evidence="3">F-box domain-containing protein</fullName>
    </recommendedName>
</protein>
<dbReference type="SUPFAM" id="SSF52047">
    <property type="entry name" value="RNI-like"/>
    <property type="match status" value="1"/>
</dbReference>